<dbReference type="RefSeq" id="WP_087140637.1">
    <property type="nucleotide sequence ID" value="NZ_FUIE01000046.1"/>
</dbReference>
<dbReference type="PANTHER" id="PTHR34846:SF10">
    <property type="entry name" value="CYTOPLASMIC PROTEIN"/>
    <property type="match status" value="1"/>
</dbReference>
<dbReference type="SUPFAM" id="SSF69118">
    <property type="entry name" value="AhpD-like"/>
    <property type="match status" value="1"/>
</dbReference>
<accession>A0A1R4G2T1</accession>
<dbReference type="InterPro" id="IPR029032">
    <property type="entry name" value="AhpD-like"/>
</dbReference>
<organism evidence="2 3">
    <name type="scientific">Brevundimonas diminuta 3F5N</name>
    <dbReference type="NCBI Taxonomy" id="1255603"/>
    <lineage>
        <taxon>Bacteria</taxon>
        <taxon>Pseudomonadati</taxon>
        <taxon>Pseudomonadota</taxon>
        <taxon>Alphaproteobacteria</taxon>
        <taxon>Caulobacterales</taxon>
        <taxon>Caulobacteraceae</taxon>
        <taxon>Brevundimonas</taxon>
    </lineage>
</organism>
<dbReference type="Proteomes" id="UP000195766">
    <property type="component" value="Unassembled WGS sequence"/>
</dbReference>
<name>A0A1R4G2T1_BREDI</name>
<dbReference type="Pfam" id="PF02627">
    <property type="entry name" value="CMD"/>
    <property type="match status" value="1"/>
</dbReference>
<evidence type="ECO:0000259" key="1">
    <source>
        <dbReference type="Pfam" id="PF02627"/>
    </source>
</evidence>
<sequence>MTPRITSPAKAAPETYQAMVRLEQAVAASGLEHSLLELIKIRVSQINGCAYCLHMHTADARAAGEDEVRLHLLAAWRESSLFSPRERAALTWAESLTRIEQTQASDADYAALKVEFSEAEQVNLTFAIGAINVWNRLAVGFRSAHPAGPARVAA</sequence>
<dbReference type="OrthoDB" id="9801997at2"/>
<dbReference type="PANTHER" id="PTHR34846">
    <property type="entry name" value="4-CARBOXYMUCONOLACTONE DECARBOXYLASE FAMILY PROTEIN (AFU_ORTHOLOGUE AFUA_6G11590)"/>
    <property type="match status" value="1"/>
</dbReference>
<dbReference type="NCBIfam" id="TIGR00778">
    <property type="entry name" value="ahpD_dom"/>
    <property type="match status" value="1"/>
</dbReference>
<keyword evidence="2" id="KW-0560">Oxidoreductase</keyword>
<proteinExistence type="predicted"/>
<dbReference type="EMBL" id="FUIE01000046">
    <property type="protein sequence ID" value="SJM62484.1"/>
    <property type="molecule type" value="Genomic_DNA"/>
</dbReference>
<gene>
    <name evidence="2" type="ORF">FM111_08955</name>
</gene>
<feature type="domain" description="Carboxymuconolactone decarboxylase-like" evidence="1">
    <location>
        <begin position="13"/>
        <end position="94"/>
    </location>
</feature>
<dbReference type="GO" id="GO:0051920">
    <property type="term" value="F:peroxiredoxin activity"/>
    <property type="evidence" value="ECO:0007669"/>
    <property type="project" value="InterPro"/>
</dbReference>
<evidence type="ECO:0000313" key="3">
    <source>
        <dbReference type="Proteomes" id="UP000195766"/>
    </source>
</evidence>
<dbReference type="InterPro" id="IPR003779">
    <property type="entry name" value="CMD-like"/>
</dbReference>
<dbReference type="Gene3D" id="1.20.1290.10">
    <property type="entry name" value="AhpD-like"/>
    <property type="match status" value="1"/>
</dbReference>
<dbReference type="InterPro" id="IPR004675">
    <property type="entry name" value="AhpD_core"/>
</dbReference>
<dbReference type="AlphaFoldDB" id="A0A1R4G2T1"/>
<evidence type="ECO:0000313" key="2">
    <source>
        <dbReference type="EMBL" id="SJM62484.1"/>
    </source>
</evidence>
<reference evidence="2 3" key="1">
    <citation type="submission" date="2017-02" db="EMBL/GenBank/DDBJ databases">
        <authorList>
            <person name="Peterson S.W."/>
        </authorList>
    </citation>
    <scope>NUCLEOTIDE SEQUENCE [LARGE SCALE GENOMIC DNA]</scope>
    <source>
        <strain evidence="2 3">3F5N</strain>
    </source>
</reference>
<keyword evidence="2" id="KW-0575">Peroxidase</keyword>
<protein>
    <submittedName>
        <fullName evidence="2">4-carboxymuconolactone decarboxylase domain/alkylhydroperoxidase AhpD family core domain protein</fullName>
    </submittedName>
</protein>